<dbReference type="RefSeq" id="WP_135531466.1">
    <property type="nucleotide sequence ID" value="NZ_SRKZ01000004.1"/>
</dbReference>
<evidence type="ECO:0000313" key="8">
    <source>
        <dbReference type="Proteomes" id="UP000298284"/>
    </source>
</evidence>
<keyword evidence="4" id="KW-0067">ATP-binding</keyword>
<dbReference type="SUPFAM" id="SSF56059">
    <property type="entry name" value="Glutathione synthetase ATP-binding domain-like"/>
    <property type="match status" value="1"/>
</dbReference>
<dbReference type="InterPro" id="IPR005494">
    <property type="entry name" value="GSPS_pre-ATP-grasp-like_dom"/>
</dbReference>
<dbReference type="EMBL" id="SRKZ01000004">
    <property type="protein sequence ID" value="TGD79722.1"/>
    <property type="molecule type" value="Genomic_DNA"/>
</dbReference>
<dbReference type="AlphaFoldDB" id="A0A4Z0MIR9"/>
<dbReference type="Proteomes" id="UP000298284">
    <property type="component" value="Unassembled WGS sequence"/>
</dbReference>
<reference evidence="7 8" key="1">
    <citation type="submission" date="2019-04" db="EMBL/GenBank/DDBJ databases">
        <authorList>
            <person name="Feng G."/>
            <person name="Zhang J."/>
            <person name="Zhu H."/>
        </authorList>
    </citation>
    <scope>NUCLEOTIDE SEQUENCE [LARGE SCALE GENOMIC DNA]</scope>
    <source>
        <strain evidence="7 8">JCM 19491</strain>
    </source>
</reference>
<evidence type="ECO:0000256" key="4">
    <source>
        <dbReference type="ARBA" id="ARBA00022840"/>
    </source>
</evidence>
<evidence type="ECO:0000313" key="7">
    <source>
        <dbReference type="EMBL" id="TGD79722.1"/>
    </source>
</evidence>
<evidence type="ECO:0000259" key="6">
    <source>
        <dbReference type="Pfam" id="PF03738"/>
    </source>
</evidence>
<name>A0A4Z0MIR9_9BACT</name>
<evidence type="ECO:0000256" key="5">
    <source>
        <dbReference type="ARBA" id="ARBA00022842"/>
    </source>
</evidence>
<dbReference type="InterPro" id="IPR016185">
    <property type="entry name" value="PreATP-grasp_dom_sf"/>
</dbReference>
<dbReference type="GO" id="GO:0016874">
    <property type="term" value="F:ligase activity"/>
    <property type="evidence" value="ECO:0007669"/>
    <property type="project" value="UniProtKB-KW"/>
</dbReference>
<dbReference type="GO" id="GO:0005524">
    <property type="term" value="F:ATP binding"/>
    <property type="evidence" value="ECO:0007669"/>
    <property type="project" value="UniProtKB-KW"/>
</dbReference>
<organism evidence="7 8">
    <name type="scientific">Hymenobacter wooponensis</name>
    <dbReference type="NCBI Taxonomy" id="1525360"/>
    <lineage>
        <taxon>Bacteria</taxon>
        <taxon>Pseudomonadati</taxon>
        <taxon>Bacteroidota</taxon>
        <taxon>Cytophagia</taxon>
        <taxon>Cytophagales</taxon>
        <taxon>Hymenobacteraceae</taxon>
        <taxon>Hymenobacter</taxon>
    </lineage>
</organism>
<protein>
    <submittedName>
        <fullName evidence="7">Glutathionylspermidine synthase family protein</fullName>
    </submittedName>
</protein>
<evidence type="ECO:0000256" key="1">
    <source>
        <dbReference type="ARBA" id="ARBA00022598"/>
    </source>
</evidence>
<keyword evidence="3" id="KW-0547">Nucleotide-binding</keyword>
<gene>
    <name evidence="7" type="ORF">EU557_16020</name>
</gene>
<evidence type="ECO:0000256" key="2">
    <source>
        <dbReference type="ARBA" id="ARBA00022723"/>
    </source>
</evidence>
<proteinExistence type="predicted"/>
<comment type="caution">
    <text evidence="7">The sequence shown here is derived from an EMBL/GenBank/DDBJ whole genome shotgun (WGS) entry which is preliminary data.</text>
</comment>
<feature type="domain" description="Glutathionylspermidine synthase pre-ATP-grasp-like" evidence="6">
    <location>
        <begin position="20"/>
        <end position="395"/>
    </location>
</feature>
<evidence type="ECO:0000256" key="3">
    <source>
        <dbReference type="ARBA" id="ARBA00022741"/>
    </source>
</evidence>
<dbReference type="SUPFAM" id="SSF52440">
    <property type="entry name" value="PreATP-grasp domain"/>
    <property type="match status" value="1"/>
</dbReference>
<keyword evidence="8" id="KW-1185">Reference proteome</keyword>
<keyword evidence="2" id="KW-0479">Metal-binding</keyword>
<keyword evidence="5" id="KW-0460">Magnesium</keyword>
<accession>A0A4Z0MIR9</accession>
<dbReference type="GO" id="GO:0046872">
    <property type="term" value="F:metal ion binding"/>
    <property type="evidence" value="ECO:0007669"/>
    <property type="project" value="UniProtKB-KW"/>
</dbReference>
<dbReference type="Pfam" id="PF03738">
    <property type="entry name" value="GSP_synth"/>
    <property type="match status" value="1"/>
</dbReference>
<sequence length="398" mass="44310">MPFSSTIRLRPLSGEVAPALQGLGWEWAMEDACQNYVAREAVELPEPEAEALLQAADTLYELLVQSIPDPIPDDLLRLLAIPQNLWSAVRHSWNDDRHWHLYGRFDIAQTPAGPKLLEFNADTATSIPEVAVVQWASLVAAGLGQDDRQANGLFEGLQTQLGQWLELNSDLEPSLLLVHLPESAEDAANCAVVAEAALAAGFMHTHICTIDEVQVSVEGEERGAWVQLPDNQWQRFSFLFKLVPWEILAEEEPELTADLSQLLLSRDLIIANPAYTLLFQSKAILAWLWQCYPQHPLLLEASLQEPPSGHYVRKPVFGREGQDVAEVQEGACVPVVPGDYAHQPTVYQQYAQLPTDSQKRLYQAGVFWAGEACGIGYRRELGFINNLSEFLPHVIGHI</sequence>
<keyword evidence="1" id="KW-0436">Ligase</keyword>
<dbReference type="Gene3D" id="3.30.1490.330">
    <property type="match status" value="1"/>
</dbReference>
<dbReference type="OrthoDB" id="9765517at2"/>